<dbReference type="InterPro" id="IPR002583">
    <property type="entry name" value="Ribosomal_bS20"/>
</dbReference>
<dbReference type="FunCoup" id="A0A146G6N2">
    <property type="interactions" value="502"/>
</dbReference>
<protein>
    <recommendedName>
        <fullName evidence="7 8">Small ribosomal subunit protein bS20</fullName>
    </recommendedName>
</protein>
<dbReference type="Pfam" id="PF01649">
    <property type="entry name" value="Ribosomal_S20p"/>
    <property type="match status" value="1"/>
</dbReference>
<evidence type="ECO:0000256" key="5">
    <source>
        <dbReference type="ARBA" id="ARBA00022980"/>
    </source>
</evidence>
<evidence type="ECO:0000256" key="3">
    <source>
        <dbReference type="ARBA" id="ARBA00022730"/>
    </source>
</evidence>
<dbReference type="InterPro" id="IPR036510">
    <property type="entry name" value="Ribosomal_bS20_sf"/>
</dbReference>
<dbReference type="OrthoDB" id="9810294at2"/>
<proteinExistence type="inferred from homology"/>
<dbReference type="GO" id="GO:0005829">
    <property type="term" value="C:cytosol"/>
    <property type="evidence" value="ECO:0007669"/>
    <property type="project" value="TreeGrafter"/>
</dbReference>
<dbReference type="GO" id="GO:0070181">
    <property type="term" value="F:small ribosomal subunit rRNA binding"/>
    <property type="evidence" value="ECO:0007669"/>
    <property type="project" value="TreeGrafter"/>
</dbReference>
<dbReference type="Proteomes" id="UP000076023">
    <property type="component" value="Unassembled WGS sequence"/>
</dbReference>
<evidence type="ECO:0000256" key="6">
    <source>
        <dbReference type="ARBA" id="ARBA00023274"/>
    </source>
</evidence>
<evidence type="ECO:0000256" key="9">
    <source>
        <dbReference type="SAM" id="MobiDB-lite"/>
    </source>
</evidence>
<keyword evidence="3 8" id="KW-0699">rRNA-binding</keyword>
<keyword evidence="6 8" id="KW-0687">Ribonucleoprotein</keyword>
<keyword evidence="11" id="KW-1185">Reference proteome</keyword>
<organism evidence="10 11">
    <name type="scientific">Terrimicrobium sacchariphilum</name>
    <dbReference type="NCBI Taxonomy" id="690879"/>
    <lineage>
        <taxon>Bacteria</taxon>
        <taxon>Pseudomonadati</taxon>
        <taxon>Verrucomicrobiota</taxon>
        <taxon>Terrimicrobiia</taxon>
        <taxon>Terrimicrobiales</taxon>
        <taxon>Terrimicrobiaceae</taxon>
        <taxon>Terrimicrobium</taxon>
    </lineage>
</organism>
<dbReference type="PANTHER" id="PTHR33398">
    <property type="entry name" value="30S RIBOSOMAL PROTEIN S20"/>
    <property type="match status" value="1"/>
</dbReference>
<dbReference type="Gene3D" id="1.20.58.110">
    <property type="entry name" value="Ribosomal protein S20"/>
    <property type="match status" value="1"/>
</dbReference>
<evidence type="ECO:0000256" key="2">
    <source>
        <dbReference type="ARBA" id="ARBA00007634"/>
    </source>
</evidence>
<comment type="similarity">
    <text evidence="2 8">Belongs to the bacterial ribosomal protein bS20 family.</text>
</comment>
<sequence>MANTKSAAKRSRQSTIRHGRNSSILSALKNGQKKFRAAIAAGKLDEAKAEYVNVTSALDKAAKRGVIHQNSADRKKSVFNRALQPTKA</sequence>
<evidence type="ECO:0000256" key="8">
    <source>
        <dbReference type="HAMAP-Rule" id="MF_00500"/>
    </source>
</evidence>
<dbReference type="AlphaFoldDB" id="A0A146G6N2"/>
<dbReference type="GO" id="GO:0003735">
    <property type="term" value="F:structural constituent of ribosome"/>
    <property type="evidence" value="ECO:0007669"/>
    <property type="project" value="InterPro"/>
</dbReference>
<dbReference type="EMBL" id="BDCO01000002">
    <property type="protein sequence ID" value="GAT33385.1"/>
    <property type="molecule type" value="Genomic_DNA"/>
</dbReference>
<evidence type="ECO:0000313" key="11">
    <source>
        <dbReference type="Proteomes" id="UP000076023"/>
    </source>
</evidence>
<feature type="region of interest" description="Disordered" evidence="9">
    <location>
        <begin position="1"/>
        <end position="27"/>
    </location>
</feature>
<dbReference type="GO" id="GO:0015935">
    <property type="term" value="C:small ribosomal subunit"/>
    <property type="evidence" value="ECO:0007669"/>
    <property type="project" value="TreeGrafter"/>
</dbReference>
<dbReference type="RefSeq" id="WP_075079121.1">
    <property type="nucleotide sequence ID" value="NZ_BDCO01000002.1"/>
</dbReference>
<comment type="caution">
    <text evidence="10">The sequence shown here is derived from an EMBL/GenBank/DDBJ whole genome shotgun (WGS) entry which is preliminary data.</text>
</comment>
<comment type="function">
    <text evidence="1 8">Binds directly to 16S ribosomal RNA.</text>
</comment>
<dbReference type="PANTHER" id="PTHR33398:SF1">
    <property type="entry name" value="SMALL RIBOSOMAL SUBUNIT PROTEIN BS20C"/>
    <property type="match status" value="1"/>
</dbReference>
<feature type="compositionally biased region" description="Basic residues" evidence="9">
    <location>
        <begin position="7"/>
        <end position="20"/>
    </location>
</feature>
<evidence type="ECO:0000256" key="7">
    <source>
        <dbReference type="ARBA" id="ARBA00035136"/>
    </source>
</evidence>
<dbReference type="HAMAP" id="MF_00500">
    <property type="entry name" value="Ribosomal_bS20"/>
    <property type="match status" value="1"/>
</dbReference>
<dbReference type="STRING" id="690879.TSACC_21801"/>
<accession>A0A146G6N2</accession>
<dbReference type="InParanoid" id="A0A146G6N2"/>
<evidence type="ECO:0000256" key="1">
    <source>
        <dbReference type="ARBA" id="ARBA00003134"/>
    </source>
</evidence>
<feature type="region of interest" description="Disordered" evidence="9">
    <location>
        <begin position="66"/>
        <end position="88"/>
    </location>
</feature>
<dbReference type="SUPFAM" id="SSF46992">
    <property type="entry name" value="Ribosomal protein S20"/>
    <property type="match status" value="1"/>
</dbReference>
<keyword evidence="4 8" id="KW-0694">RNA-binding</keyword>
<name>A0A146G6N2_TERSA</name>
<gene>
    <name evidence="8" type="primary">rpsT</name>
    <name evidence="10" type="ORF">TSACC_21801</name>
</gene>
<keyword evidence="5 8" id="KW-0689">Ribosomal protein</keyword>
<reference evidence="11" key="1">
    <citation type="journal article" date="2017" name="Genome Announc.">
        <title>Draft Genome Sequence of Terrimicrobium sacchariphilum NM-5T, a Facultative Anaerobic Soil Bacterium of the Class Spartobacteria.</title>
        <authorList>
            <person name="Qiu Y.L."/>
            <person name="Tourlousse D.M."/>
            <person name="Matsuura N."/>
            <person name="Ohashi A."/>
            <person name="Sekiguchi Y."/>
        </authorList>
    </citation>
    <scope>NUCLEOTIDE SEQUENCE [LARGE SCALE GENOMIC DNA]</scope>
    <source>
        <strain evidence="11">NM-5</strain>
    </source>
</reference>
<evidence type="ECO:0000313" key="10">
    <source>
        <dbReference type="EMBL" id="GAT33385.1"/>
    </source>
</evidence>
<evidence type="ECO:0000256" key="4">
    <source>
        <dbReference type="ARBA" id="ARBA00022884"/>
    </source>
</evidence>
<dbReference type="GO" id="GO:0006412">
    <property type="term" value="P:translation"/>
    <property type="evidence" value="ECO:0007669"/>
    <property type="project" value="UniProtKB-UniRule"/>
</dbReference>
<dbReference type="NCBIfam" id="TIGR00029">
    <property type="entry name" value="S20"/>
    <property type="match status" value="1"/>
</dbReference>